<dbReference type="FunFam" id="1.20.1560.10:FF:000011">
    <property type="entry name" value="Multidrug ABC transporter ATP-binding protein"/>
    <property type="match status" value="1"/>
</dbReference>
<evidence type="ECO:0000256" key="6">
    <source>
        <dbReference type="ARBA" id="ARBA00022840"/>
    </source>
</evidence>
<name>A0A9D2D2A6_9FIRM</name>
<keyword evidence="3" id="KW-1003">Cell membrane</keyword>
<proteinExistence type="predicted"/>
<dbReference type="InterPro" id="IPR027417">
    <property type="entry name" value="P-loop_NTPase"/>
</dbReference>
<organism evidence="11 12">
    <name type="scientific">Candidatus Eubacterium avistercoris</name>
    <dbReference type="NCBI Taxonomy" id="2838567"/>
    <lineage>
        <taxon>Bacteria</taxon>
        <taxon>Bacillati</taxon>
        <taxon>Bacillota</taxon>
        <taxon>Clostridia</taxon>
        <taxon>Eubacteriales</taxon>
        <taxon>Eubacteriaceae</taxon>
        <taxon>Eubacterium</taxon>
    </lineage>
</organism>
<evidence type="ECO:0000256" key="4">
    <source>
        <dbReference type="ARBA" id="ARBA00022692"/>
    </source>
</evidence>
<keyword evidence="8 9" id="KW-0472">Membrane</keyword>
<comment type="subcellular location">
    <subcellularLocation>
        <location evidence="1">Cell membrane</location>
        <topology evidence="1">Multi-pass membrane protein</topology>
    </subcellularLocation>
</comment>
<dbReference type="SUPFAM" id="SSF52540">
    <property type="entry name" value="P-loop containing nucleoside triphosphate hydrolases"/>
    <property type="match status" value="1"/>
</dbReference>
<keyword evidence="5" id="KW-0547">Nucleotide-binding</keyword>
<dbReference type="GO" id="GO:0015421">
    <property type="term" value="F:ABC-type oligopeptide transporter activity"/>
    <property type="evidence" value="ECO:0007669"/>
    <property type="project" value="TreeGrafter"/>
</dbReference>
<feature type="domain" description="ABC transmembrane type-1" evidence="10">
    <location>
        <begin position="22"/>
        <end position="304"/>
    </location>
</feature>
<evidence type="ECO:0000256" key="7">
    <source>
        <dbReference type="ARBA" id="ARBA00022989"/>
    </source>
</evidence>
<keyword evidence="2" id="KW-0813">Transport</keyword>
<evidence type="ECO:0000256" key="9">
    <source>
        <dbReference type="SAM" id="Phobius"/>
    </source>
</evidence>
<keyword evidence="4 9" id="KW-0812">Transmembrane</keyword>
<feature type="transmembrane region" description="Helical" evidence="9">
    <location>
        <begin position="58"/>
        <end position="75"/>
    </location>
</feature>
<evidence type="ECO:0000259" key="10">
    <source>
        <dbReference type="PROSITE" id="PS50929"/>
    </source>
</evidence>
<comment type="caution">
    <text evidence="11">The sequence shown here is derived from an EMBL/GenBank/DDBJ whole genome shotgun (WGS) entry which is preliminary data.</text>
</comment>
<gene>
    <name evidence="11" type="ORF">IAA08_05230</name>
</gene>
<dbReference type="GO" id="GO:0005886">
    <property type="term" value="C:plasma membrane"/>
    <property type="evidence" value="ECO:0007669"/>
    <property type="project" value="UniProtKB-SubCell"/>
</dbReference>
<evidence type="ECO:0000256" key="3">
    <source>
        <dbReference type="ARBA" id="ARBA00022475"/>
    </source>
</evidence>
<dbReference type="PANTHER" id="PTHR43394:SF1">
    <property type="entry name" value="ATP-BINDING CASSETTE SUB-FAMILY B MEMBER 10, MITOCHONDRIAL"/>
    <property type="match status" value="1"/>
</dbReference>
<dbReference type="GO" id="GO:0016887">
    <property type="term" value="F:ATP hydrolysis activity"/>
    <property type="evidence" value="ECO:0007669"/>
    <property type="project" value="InterPro"/>
</dbReference>
<sequence>MSTKEVWKRLLGFLWQFKGLLLISFICAAISVWLNVLAPLLIGNIIDRITALHDIRSILKDVALLVAVYGFYSVFNWGMMYASNKIAFSCSCVLRKQLYEKIERLPISFYDKNAKGDLISRFVNDVDFISDGFLQGLSTILSGGVTIVLSLYFMLRVNWIMALIVVVSAPFTYLVAKFITSRSQKYFAVQANALGAMNGYGEEQISGIRTVKAYGHEKQSLEQFKKYNQELYTSGVKSQFYGSLANPSTRFVMNTAYTVVGVTGAALALMSMITIGNISSFLIYSNLFSKPFTEISGVMTQLQSAVSSGRRIFTIMDMTEESRDEHAPVLQAAEGRIDFEHIGFEYEEGKPLMKDIDLHIKGGSRIAVVGRTGAGKTTLVNLLMRFYDIKSGRILIDGQDIMKVSRDSLRQNFGMVLQDTY</sequence>
<evidence type="ECO:0000256" key="1">
    <source>
        <dbReference type="ARBA" id="ARBA00004651"/>
    </source>
</evidence>
<dbReference type="InterPro" id="IPR039421">
    <property type="entry name" value="Type_1_exporter"/>
</dbReference>
<feature type="transmembrane region" description="Helical" evidence="9">
    <location>
        <begin position="133"/>
        <end position="153"/>
    </location>
</feature>
<reference evidence="11" key="2">
    <citation type="submission" date="2021-04" db="EMBL/GenBank/DDBJ databases">
        <authorList>
            <person name="Gilroy R."/>
        </authorList>
    </citation>
    <scope>NUCLEOTIDE SEQUENCE</scope>
    <source>
        <strain evidence="11">CHK192-9172</strain>
    </source>
</reference>
<dbReference type="PANTHER" id="PTHR43394">
    <property type="entry name" value="ATP-DEPENDENT PERMEASE MDL1, MITOCHONDRIAL"/>
    <property type="match status" value="1"/>
</dbReference>
<evidence type="ECO:0000256" key="2">
    <source>
        <dbReference type="ARBA" id="ARBA00022448"/>
    </source>
</evidence>
<dbReference type="Gene3D" id="3.40.50.300">
    <property type="entry name" value="P-loop containing nucleotide triphosphate hydrolases"/>
    <property type="match status" value="1"/>
</dbReference>
<accession>A0A9D2D2A6</accession>
<dbReference type="InterPro" id="IPR036640">
    <property type="entry name" value="ABC1_TM_sf"/>
</dbReference>
<keyword evidence="7 9" id="KW-1133">Transmembrane helix</keyword>
<feature type="transmembrane region" description="Helical" evidence="9">
    <location>
        <begin position="160"/>
        <end position="179"/>
    </location>
</feature>
<dbReference type="Pfam" id="PF00664">
    <property type="entry name" value="ABC_membrane"/>
    <property type="match status" value="1"/>
</dbReference>
<feature type="non-terminal residue" evidence="11">
    <location>
        <position position="421"/>
    </location>
</feature>
<dbReference type="Pfam" id="PF00005">
    <property type="entry name" value="ABC_tran"/>
    <property type="match status" value="1"/>
</dbReference>
<dbReference type="InterPro" id="IPR003439">
    <property type="entry name" value="ABC_transporter-like_ATP-bd"/>
</dbReference>
<evidence type="ECO:0000256" key="5">
    <source>
        <dbReference type="ARBA" id="ARBA00022741"/>
    </source>
</evidence>
<protein>
    <submittedName>
        <fullName evidence="11">ABC transporter ATP-binding protein</fullName>
    </submittedName>
</protein>
<dbReference type="Proteomes" id="UP000824024">
    <property type="component" value="Unassembled WGS sequence"/>
</dbReference>
<dbReference type="AlphaFoldDB" id="A0A9D2D2A6"/>
<dbReference type="GO" id="GO:0005524">
    <property type="term" value="F:ATP binding"/>
    <property type="evidence" value="ECO:0007669"/>
    <property type="project" value="UniProtKB-KW"/>
</dbReference>
<dbReference type="Gene3D" id="1.20.1560.10">
    <property type="entry name" value="ABC transporter type 1, transmembrane domain"/>
    <property type="match status" value="1"/>
</dbReference>
<dbReference type="SUPFAM" id="SSF90123">
    <property type="entry name" value="ABC transporter transmembrane region"/>
    <property type="match status" value="1"/>
</dbReference>
<reference evidence="11" key="1">
    <citation type="journal article" date="2021" name="PeerJ">
        <title>Extensive microbial diversity within the chicken gut microbiome revealed by metagenomics and culture.</title>
        <authorList>
            <person name="Gilroy R."/>
            <person name="Ravi A."/>
            <person name="Getino M."/>
            <person name="Pursley I."/>
            <person name="Horton D.L."/>
            <person name="Alikhan N.F."/>
            <person name="Baker D."/>
            <person name="Gharbi K."/>
            <person name="Hall N."/>
            <person name="Watson M."/>
            <person name="Adriaenssens E.M."/>
            <person name="Foster-Nyarko E."/>
            <person name="Jarju S."/>
            <person name="Secka A."/>
            <person name="Antonio M."/>
            <person name="Oren A."/>
            <person name="Chaudhuri R.R."/>
            <person name="La Ragione R."/>
            <person name="Hildebrand F."/>
            <person name="Pallen M.J."/>
        </authorList>
    </citation>
    <scope>NUCLEOTIDE SEQUENCE</scope>
    <source>
        <strain evidence="11">CHK192-9172</strain>
    </source>
</reference>
<feature type="transmembrane region" description="Helical" evidence="9">
    <location>
        <begin position="256"/>
        <end position="284"/>
    </location>
</feature>
<evidence type="ECO:0000313" key="12">
    <source>
        <dbReference type="Proteomes" id="UP000824024"/>
    </source>
</evidence>
<dbReference type="InterPro" id="IPR011527">
    <property type="entry name" value="ABC1_TM_dom"/>
</dbReference>
<feature type="transmembrane region" description="Helical" evidence="9">
    <location>
        <begin position="20"/>
        <end position="46"/>
    </location>
</feature>
<evidence type="ECO:0000313" key="11">
    <source>
        <dbReference type="EMBL" id="HIZ07321.1"/>
    </source>
</evidence>
<dbReference type="CDD" id="cd18547">
    <property type="entry name" value="ABC_6TM_Tm288_like"/>
    <property type="match status" value="1"/>
</dbReference>
<dbReference type="EMBL" id="DXCH01000144">
    <property type="protein sequence ID" value="HIZ07321.1"/>
    <property type="molecule type" value="Genomic_DNA"/>
</dbReference>
<dbReference type="PROSITE" id="PS50929">
    <property type="entry name" value="ABC_TM1F"/>
    <property type="match status" value="1"/>
</dbReference>
<keyword evidence="6 11" id="KW-0067">ATP-binding</keyword>
<evidence type="ECO:0000256" key="8">
    <source>
        <dbReference type="ARBA" id="ARBA00023136"/>
    </source>
</evidence>